<feature type="region of interest" description="Disordered" evidence="8">
    <location>
        <begin position="75"/>
        <end position="117"/>
    </location>
</feature>
<name>A0A927CIR0_9BACL</name>
<gene>
    <name evidence="10" type="ORF">IDH41_06490</name>
</gene>
<keyword evidence="3 10" id="KW-0032">Aminotransferase</keyword>
<evidence type="ECO:0000256" key="5">
    <source>
        <dbReference type="ARBA" id="ARBA00023015"/>
    </source>
</evidence>
<feature type="compositionally biased region" description="Basic and acidic residues" evidence="8">
    <location>
        <begin position="91"/>
        <end position="100"/>
    </location>
</feature>
<comment type="similarity">
    <text evidence="2">In the C-terminal section; belongs to the class-I pyridoxal-phosphate-dependent aminotransferase family.</text>
</comment>
<dbReference type="InterPro" id="IPR015424">
    <property type="entry name" value="PyrdxlP-dep_Trfase"/>
</dbReference>
<feature type="compositionally biased region" description="Pro residues" evidence="8">
    <location>
        <begin position="101"/>
        <end position="111"/>
    </location>
</feature>
<evidence type="ECO:0000256" key="1">
    <source>
        <dbReference type="ARBA" id="ARBA00001933"/>
    </source>
</evidence>
<organism evidence="10 11">
    <name type="scientific">Paenibacillus arenilitoris</name>
    <dbReference type="NCBI Taxonomy" id="2772299"/>
    <lineage>
        <taxon>Bacteria</taxon>
        <taxon>Bacillati</taxon>
        <taxon>Bacillota</taxon>
        <taxon>Bacilli</taxon>
        <taxon>Bacillales</taxon>
        <taxon>Paenibacillaceae</taxon>
        <taxon>Paenibacillus</taxon>
    </lineage>
</organism>
<dbReference type="InterPro" id="IPR000524">
    <property type="entry name" value="Tscrpt_reg_HTH_GntR"/>
</dbReference>
<evidence type="ECO:0000256" key="7">
    <source>
        <dbReference type="ARBA" id="ARBA00023163"/>
    </source>
</evidence>
<dbReference type="EMBL" id="JACXIY010000008">
    <property type="protein sequence ID" value="MBD2868215.1"/>
    <property type="molecule type" value="Genomic_DNA"/>
</dbReference>
<evidence type="ECO:0000256" key="3">
    <source>
        <dbReference type="ARBA" id="ARBA00022576"/>
    </source>
</evidence>
<evidence type="ECO:0000256" key="6">
    <source>
        <dbReference type="ARBA" id="ARBA00023125"/>
    </source>
</evidence>
<protein>
    <submittedName>
        <fullName evidence="10">PLP-dependent aminotransferase family protein</fullName>
    </submittedName>
</protein>
<dbReference type="SUPFAM" id="SSF46785">
    <property type="entry name" value="Winged helix' DNA-binding domain"/>
    <property type="match status" value="1"/>
</dbReference>
<keyword evidence="4" id="KW-0663">Pyridoxal phosphate</keyword>
<dbReference type="Pfam" id="PF00392">
    <property type="entry name" value="GntR"/>
    <property type="match status" value="1"/>
</dbReference>
<comment type="cofactor">
    <cofactor evidence="1">
        <name>pyridoxal 5'-phosphate</name>
        <dbReference type="ChEBI" id="CHEBI:597326"/>
    </cofactor>
</comment>
<proteinExistence type="inferred from homology"/>
<dbReference type="InterPro" id="IPR015421">
    <property type="entry name" value="PyrdxlP-dep_Trfase_major"/>
</dbReference>
<dbReference type="Proteomes" id="UP000632125">
    <property type="component" value="Unassembled WGS sequence"/>
</dbReference>
<dbReference type="GO" id="GO:0003677">
    <property type="term" value="F:DNA binding"/>
    <property type="evidence" value="ECO:0007669"/>
    <property type="project" value="UniProtKB-KW"/>
</dbReference>
<dbReference type="InterPro" id="IPR004839">
    <property type="entry name" value="Aminotransferase_I/II_large"/>
</dbReference>
<dbReference type="Gene3D" id="1.10.10.10">
    <property type="entry name" value="Winged helix-like DNA-binding domain superfamily/Winged helix DNA-binding domain"/>
    <property type="match status" value="1"/>
</dbReference>
<evidence type="ECO:0000259" key="9">
    <source>
        <dbReference type="PROSITE" id="PS50949"/>
    </source>
</evidence>
<dbReference type="SMART" id="SM00345">
    <property type="entry name" value="HTH_GNTR"/>
    <property type="match status" value="1"/>
</dbReference>
<keyword evidence="5" id="KW-0805">Transcription regulation</keyword>
<dbReference type="GO" id="GO:0008483">
    <property type="term" value="F:transaminase activity"/>
    <property type="evidence" value="ECO:0007669"/>
    <property type="project" value="UniProtKB-KW"/>
</dbReference>
<dbReference type="RefSeq" id="WP_190859353.1">
    <property type="nucleotide sequence ID" value="NZ_JACXIY010000008.1"/>
</dbReference>
<dbReference type="CDD" id="cd00609">
    <property type="entry name" value="AAT_like"/>
    <property type="match status" value="1"/>
</dbReference>
<dbReference type="InterPro" id="IPR036390">
    <property type="entry name" value="WH_DNA-bd_sf"/>
</dbReference>
<evidence type="ECO:0000313" key="11">
    <source>
        <dbReference type="Proteomes" id="UP000632125"/>
    </source>
</evidence>
<keyword evidence="11" id="KW-1185">Reference proteome</keyword>
<dbReference type="InterPro" id="IPR051446">
    <property type="entry name" value="HTH_trans_reg/aminotransferase"/>
</dbReference>
<evidence type="ECO:0000256" key="4">
    <source>
        <dbReference type="ARBA" id="ARBA00022898"/>
    </source>
</evidence>
<dbReference type="PROSITE" id="PS50949">
    <property type="entry name" value="HTH_GNTR"/>
    <property type="match status" value="1"/>
</dbReference>
<keyword evidence="6" id="KW-0238">DNA-binding</keyword>
<dbReference type="GO" id="GO:0003700">
    <property type="term" value="F:DNA-binding transcription factor activity"/>
    <property type="evidence" value="ECO:0007669"/>
    <property type="project" value="InterPro"/>
</dbReference>
<dbReference type="AlphaFoldDB" id="A0A927CIR0"/>
<evidence type="ECO:0000256" key="2">
    <source>
        <dbReference type="ARBA" id="ARBA00005384"/>
    </source>
</evidence>
<dbReference type="Pfam" id="PF00155">
    <property type="entry name" value="Aminotran_1_2"/>
    <property type="match status" value="1"/>
</dbReference>
<dbReference type="PANTHER" id="PTHR46577">
    <property type="entry name" value="HTH-TYPE TRANSCRIPTIONAL REGULATORY PROTEIN GABR"/>
    <property type="match status" value="1"/>
</dbReference>
<dbReference type="CDD" id="cd07377">
    <property type="entry name" value="WHTH_GntR"/>
    <property type="match status" value="1"/>
</dbReference>
<evidence type="ECO:0000256" key="8">
    <source>
        <dbReference type="SAM" id="MobiDB-lite"/>
    </source>
</evidence>
<dbReference type="InterPro" id="IPR036388">
    <property type="entry name" value="WH-like_DNA-bd_sf"/>
</dbReference>
<evidence type="ECO:0000313" key="10">
    <source>
        <dbReference type="EMBL" id="MBD2868215.1"/>
    </source>
</evidence>
<dbReference type="Gene3D" id="3.40.640.10">
    <property type="entry name" value="Type I PLP-dependent aspartate aminotransferase-like (Major domain)"/>
    <property type="match status" value="1"/>
</dbReference>
<reference evidence="10" key="1">
    <citation type="submission" date="2020-09" db="EMBL/GenBank/DDBJ databases">
        <title>A novel bacterium of genus Paenibacillus, isolated from South China Sea.</title>
        <authorList>
            <person name="Huang H."/>
            <person name="Mo K."/>
            <person name="Hu Y."/>
        </authorList>
    </citation>
    <scope>NUCLEOTIDE SEQUENCE</scope>
    <source>
        <strain evidence="10">IB182493</strain>
    </source>
</reference>
<keyword evidence="7" id="KW-0804">Transcription</keyword>
<feature type="domain" description="HTH gntR-type" evidence="9">
    <location>
        <begin position="12"/>
        <end position="80"/>
    </location>
</feature>
<dbReference type="PANTHER" id="PTHR46577:SF1">
    <property type="entry name" value="HTH-TYPE TRANSCRIPTIONAL REGULATORY PROTEIN GABR"/>
    <property type="match status" value="1"/>
</dbReference>
<dbReference type="SUPFAM" id="SSF53383">
    <property type="entry name" value="PLP-dependent transferases"/>
    <property type="match status" value="1"/>
</dbReference>
<sequence length="481" mass="53540">MFDILLSDQSDHPLYLQLYRQIRGHIRSGVIANDTRLPSVRTLQHQLNISKTPIETAYQMLAAEGYVVSKPRSGLYAVNPNAGRPPAPRRPLPERRREAPPPRSVRTPPPSDGFIDFNPTAVDRDAFPVRLWKKMLGEALEQSPARLSQYGDAQGEMSLRAVLADYLLQARGVACAPEQLVIGSGISYSIGLLTKLLTDKRCVAVEEPGFAPVRDHFAGSGFRVVPIPVHERGLSVEGLLASEAEVVYVTPSHQFPTGSVMPYAEREYLLRWANERGGYIVEDDYNGEFRYIGKPIPSLQSLDEQGRVAYIGTFSKAFTPAVRLNYMVLPIGLLEKLGTMPHLLVGPSRVEQWAMQAFIEQGHWYRHIRKMRHMYRKKQQKLIELLQAHFAGCVEITGHSAGLHIQAAVRTDRTAAELLALAAAAGVRVYDMAQSPINGGDPGEVRIYLGFAGLREGEMEAGVRQLKKAWSGRLDEAFNKR</sequence>
<comment type="caution">
    <text evidence="10">The sequence shown here is derived from an EMBL/GenBank/DDBJ whole genome shotgun (WGS) entry which is preliminary data.</text>
</comment>
<keyword evidence="3 10" id="KW-0808">Transferase</keyword>
<dbReference type="GO" id="GO:0030170">
    <property type="term" value="F:pyridoxal phosphate binding"/>
    <property type="evidence" value="ECO:0007669"/>
    <property type="project" value="InterPro"/>
</dbReference>
<accession>A0A927CIR0</accession>